<dbReference type="InterPro" id="IPR038765">
    <property type="entry name" value="Papain-like_cys_pep_sf"/>
</dbReference>
<dbReference type="AlphaFoldDB" id="A0A834QMP9"/>
<comment type="caution">
    <text evidence="1">Lacks conserved residue(s) required for the propagation of feature annotation.</text>
</comment>
<accession>A0A834QMP9</accession>
<reference evidence="3" key="1">
    <citation type="submission" date="2020-08" db="EMBL/GenBank/DDBJ databases">
        <authorList>
            <person name="Shumante A."/>
            <person name="Zimin A.V."/>
            <person name="Puiu D."/>
            <person name="Salzberg S.L."/>
        </authorList>
    </citation>
    <scope>NUCLEOTIDE SEQUENCE</scope>
    <source>
        <strain evidence="3">WC2-LM</strain>
        <tissue evidence="3">Liver</tissue>
    </source>
</reference>
<dbReference type="EMBL" id="WJEC01000821">
    <property type="protein sequence ID" value="KAF7480844.1"/>
    <property type="molecule type" value="Genomic_DNA"/>
</dbReference>
<dbReference type="Proteomes" id="UP000662637">
    <property type="component" value="Unassembled WGS sequence"/>
</dbReference>
<gene>
    <name evidence="3" type="ORF">GHT09_007912</name>
</gene>
<evidence type="ECO:0000313" key="4">
    <source>
        <dbReference type="Proteomes" id="UP000662637"/>
    </source>
</evidence>
<dbReference type="Gene3D" id="3.90.70.10">
    <property type="entry name" value="Cysteine proteinases"/>
    <property type="match status" value="1"/>
</dbReference>
<evidence type="ECO:0000313" key="3">
    <source>
        <dbReference type="EMBL" id="KAF7480844.1"/>
    </source>
</evidence>
<dbReference type="InterPro" id="IPR001300">
    <property type="entry name" value="Peptidase_C2_calpain_cat"/>
</dbReference>
<protein>
    <recommendedName>
        <fullName evidence="2">Calpain catalytic domain-containing protein</fullName>
    </recommendedName>
</protein>
<dbReference type="PROSITE" id="PS50203">
    <property type="entry name" value="CALPAIN_CAT"/>
    <property type="match status" value="1"/>
</dbReference>
<evidence type="ECO:0000259" key="2">
    <source>
        <dbReference type="PROSITE" id="PS50203"/>
    </source>
</evidence>
<feature type="domain" description="Calpain catalytic" evidence="2">
    <location>
        <begin position="67"/>
        <end position="113"/>
    </location>
</feature>
<organism evidence="3 4">
    <name type="scientific">Marmota monax</name>
    <name type="common">Woodchuck</name>
    <dbReference type="NCBI Taxonomy" id="9995"/>
    <lineage>
        <taxon>Eukaryota</taxon>
        <taxon>Metazoa</taxon>
        <taxon>Chordata</taxon>
        <taxon>Craniata</taxon>
        <taxon>Vertebrata</taxon>
        <taxon>Euteleostomi</taxon>
        <taxon>Mammalia</taxon>
        <taxon>Eutheria</taxon>
        <taxon>Euarchontoglires</taxon>
        <taxon>Glires</taxon>
        <taxon>Rodentia</taxon>
        <taxon>Sciuromorpha</taxon>
        <taxon>Sciuridae</taxon>
        <taxon>Xerinae</taxon>
        <taxon>Marmotini</taxon>
        <taxon>Marmota</taxon>
    </lineage>
</organism>
<proteinExistence type="predicted"/>
<dbReference type="SUPFAM" id="SSF54001">
    <property type="entry name" value="Cysteine proteinases"/>
    <property type="match status" value="1"/>
</dbReference>
<evidence type="ECO:0000256" key="1">
    <source>
        <dbReference type="PROSITE-ProRule" id="PRU00239"/>
    </source>
</evidence>
<dbReference type="GO" id="GO:0006508">
    <property type="term" value="P:proteolysis"/>
    <property type="evidence" value="ECO:0007669"/>
    <property type="project" value="InterPro"/>
</dbReference>
<dbReference type="GO" id="GO:0004198">
    <property type="term" value="F:calcium-dependent cysteine-type endopeptidase activity"/>
    <property type="evidence" value="ECO:0007669"/>
    <property type="project" value="InterPro"/>
</dbReference>
<comment type="caution">
    <text evidence="3">The sequence shown here is derived from an EMBL/GenBank/DDBJ whole genome shotgun (WGS) entry which is preliminary data.</text>
</comment>
<sequence>MQGSVPEEASSFVLIGSHCPEEVWPFAGTTRPSLERLPPVFNRNSEIPQAGYGWMSPRRGAQAHDEHSQPPVDFRGQKIELIRVRNPWGQVEWNGPWSDRSETAQVAWAAADWAPPGRLEATLSWGFCGILCPRPPRPLTSLPFSTVSTEQAPVARSFPQQPLDMHFHIWGPEASEPLHPACISGASENSLGRAAAQASMAPGRTLLADSTLLLLAPPSGSPWAWLTRSACVMLLWTTGSSVGLAEFEDRQHGPAPCWPRPEPGGCPQLIPGIQAKREALPPASLCSSVAWRWTLSSPTSSCVESGSPPCGFRPAPCMLPRGPLHELIPLPTPCEPQAKTTTANPQLPFFSFLPRRMGPVLPPVFAVVLGSSLSRWFLH</sequence>
<dbReference type="Pfam" id="PF00648">
    <property type="entry name" value="Peptidase_C2"/>
    <property type="match status" value="1"/>
</dbReference>
<name>A0A834QMP9_MARMO</name>